<comment type="caution">
    <text evidence="1">The sequence shown here is derived from an EMBL/GenBank/DDBJ whole genome shotgun (WGS) entry which is preliminary data.</text>
</comment>
<dbReference type="EMBL" id="AZCT01000022">
    <property type="protein sequence ID" value="KRK10453.1"/>
    <property type="molecule type" value="Genomic_DNA"/>
</dbReference>
<organism evidence="1 2">
    <name type="scientific">Lacticaseibacillus zeae DSM 20178 = KCTC 3804</name>
    <dbReference type="NCBI Taxonomy" id="1423816"/>
    <lineage>
        <taxon>Bacteria</taxon>
        <taxon>Bacillati</taxon>
        <taxon>Bacillota</taxon>
        <taxon>Bacilli</taxon>
        <taxon>Lactobacillales</taxon>
        <taxon>Lactobacillaceae</taxon>
        <taxon>Lacticaseibacillus</taxon>
    </lineage>
</organism>
<dbReference type="GO" id="GO:0006355">
    <property type="term" value="P:regulation of DNA-templated transcription"/>
    <property type="evidence" value="ECO:0007669"/>
    <property type="project" value="InterPro"/>
</dbReference>
<dbReference type="AlphaFoldDB" id="A0A0R1EMB2"/>
<name>A0A0R1EMB2_LACZE</name>
<protein>
    <recommendedName>
        <fullName evidence="3">Programmed cell death antitoxin YdcD</fullName>
    </recommendedName>
</protein>
<accession>A0A0R1EMB2</accession>
<gene>
    <name evidence="1" type="ORF">FD51_GL001789</name>
</gene>
<dbReference type="Gene3D" id="1.10.1220.10">
    <property type="entry name" value="Met repressor-like"/>
    <property type="match status" value="1"/>
</dbReference>
<sequence length="82" mass="8971">MKKQTSVTVTFDAAIKARLDAYCELNDTDTQDVITTAVAKFLQSQAPDINQLISGYVAMGQINTEISHAFSACESEAYAHIR</sequence>
<dbReference type="eggNOG" id="ENOG5030ATJ">
    <property type="taxonomic scope" value="Bacteria"/>
</dbReference>
<proteinExistence type="predicted"/>
<dbReference type="PATRIC" id="fig|1423816.3.peg.1860"/>
<evidence type="ECO:0000313" key="1">
    <source>
        <dbReference type="EMBL" id="KRK10453.1"/>
    </source>
</evidence>
<reference evidence="1 2" key="1">
    <citation type="journal article" date="2015" name="Genome Announc.">
        <title>Expanding the biotechnology potential of lactobacilli through comparative genomics of 213 strains and associated genera.</title>
        <authorList>
            <person name="Sun Z."/>
            <person name="Harris H.M."/>
            <person name="McCann A."/>
            <person name="Guo C."/>
            <person name="Argimon S."/>
            <person name="Zhang W."/>
            <person name="Yang X."/>
            <person name="Jeffery I.B."/>
            <person name="Cooney J.C."/>
            <person name="Kagawa T.F."/>
            <person name="Liu W."/>
            <person name="Song Y."/>
            <person name="Salvetti E."/>
            <person name="Wrobel A."/>
            <person name="Rasinkangas P."/>
            <person name="Parkhill J."/>
            <person name="Rea M.C."/>
            <person name="O'Sullivan O."/>
            <person name="Ritari J."/>
            <person name="Douillard F.P."/>
            <person name="Paul Ross R."/>
            <person name="Yang R."/>
            <person name="Briner A.E."/>
            <person name="Felis G.E."/>
            <person name="de Vos W.M."/>
            <person name="Barrangou R."/>
            <person name="Klaenhammer T.R."/>
            <person name="Caufield P.W."/>
            <person name="Cui Y."/>
            <person name="Zhang H."/>
            <person name="O'Toole P.W."/>
        </authorList>
    </citation>
    <scope>NUCLEOTIDE SEQUENCE [LARGE SCALE GENOMIC DNA]</scope>
    <source>
        <strain evidence="1 2">DSM 20178</strain>
    </source>
</reference>
<dbReference type="InterPro" id="IPR013321">
    <property type="entry name" value="Arc_rbn_hlx_hlx"/>
</dbReference>
<evidence type="ECO:0008006" key="3">
    <source>
        <dbReference type="Google" id="ProtNLM"/>
    </source>
</evidence>
<dbReference type="Proteomes" id="UP000051984">
    <property type="component" value="Unassembled WGS sequence"/>
</dbReference>
<evidence type="ECO:0000313" key="2">
    <source>
        <dbReference type="Proteomes" id="UP000051984"/>
    </source>
</evidence>
<dbReference type="RefSeq" id="WP_010491246.1">
    <property type="nucleotide sequence ID" value="NZ_AZCT01000022.1"/>
</dbReference>
<dbReference type="GeneID" id="93270136"/>